<dbReference type="EMBL" id="DS469510">
    <property type="protein sequence ID" value="EDO49111.1"/>
    <property type="molecule type" value="Genomic_DNA"/>
</dbReference>
<evidence type="ECO:0000313" key="1">
    <source>
        <dbReference type="EMBL" id="EDO49111.1"/>
    </source>
</evidence>
<name>A7RGT7_NEMVE</name>
<sequence length="85" mass="9310">MTDALDSLAQVATDQLFAFDTASFFTPQLARQVPLSSDDFVTGMDEPTNIFGEPIDFHDTVNPVNPLDPLTCRSNSNSAGFRQEI</sequence>
<dbReference type="AlphaFoldDB" id="A7RGT7"/>
<dbReference type="HOGENOM" id="CLU_2515312_0_0_1"/>
<keyword evidence="2" id="KW-1185">Reference proteome</keyword>
<organism evidence="1 2">
    <name type="scientific">Nematostella vectensis</name>
    <name type="common">Starlet sea anemone</name>
    <dbReference type="NCBI Taxonomy" id="45351"/>
    <lineage>
        <taxon>Eukaryota</taxon>
        <taxon>Metazoa</taxon>
        <taxon>Cnidaria</taxon>
        <taxon>Anthozoa</taxon>
        <taxon>Hexacorallia</taxon>
        <taxon>Actiniaria</taxon>
        <taxon>Edwardsiidae</taxon>
        <taxon>Nematostella</taxon>
    </lineage>
</organism>
<gene>
    <name evidence="1" type="ORF">NEMVEDRAFT_v1g231776</name>
</gene>
<dbReference type="STRING" id="45351.A7RGT7"/>
<protein>
    <submittedName>
        <fullName evidence="1">Uncharacterized protein</fullName>
    </submittedName>
</protein>
<proteinExistence type="predicted"/>
<dbReference type="Proteomes" id="UP000001593">
    <property type="component" value="Unassembled WGS sequence"/>
</dbReference>
<reference evidence="1 2" key="1">
    <citation type="journal article" date="2007" name="Science">
        <title>Sea anemone genome reveals ancestral eumetazoan gene repertoire and genomic organization.</title>
        <authorList>
            <person name="Putnam N.H."/>
            <person name="Srivastava M."/>
            <person name="Hellsten U."/>
            <person name="Dirks B."/>
            <person name="Chapman J."/>
            <person name="Salamov A."/>
            <person name="Terry A."/>
            <person name="Shapiro H."/>
            <person name="Lindquist E."/>
            <person name="Kapitonov V.V."/>
            <person name="Jurka J."/>
            <person name="Genikhovich G."/>
            <person name="Grigoriev I.V."/>
            <person name="Lucas S.M."/>
            <person name="Steele R.E."/>
            <person name="Finnerty J.R."/>
            <person name="Technau U."/>
            <person name="Martindale M.Q."/>
            <person name="Rokhsar D.S."/>
        </authorList>
    </citation>
    <scope>NUCLEOTIDE SEQUENCE [LARGE SCALE GENOMIC DNA]</scope>
    <source>
        <strain evidence="2">CH2 X CH6</strain>
    </source>
</reference>
<accession>A7RGT7</accession>
<evidence type="ECO:0000313" key="2">
    <source>
        <dbReference type="Proteomes" id="UP000001593"/>
    </source>
</evidence>
<dbReference type="InParanoid" id="A7RGT7"/>